<proteinExistence type="predicted"/>
<keyword evidence="1" id="KW-1133">Transmembrane helix</keyword>
<sequence length="73" mass="7909">MNTKKQALLGQGLTAIAMVLLIYERTADPEPTAPRLFGVDWLVLVAVVILLVSLGIVFRVLRAETGSSDARTE</sequence>
<dbReference type="AlphaFoldDB" id="M0M1R4"/>
<evidence type="ECO:0000256" key="1">
    <source>
        <dbReference type="SAM" id="Phobius"/>
    </source>
</evidence>
<reference evidence="2 3" key="1">
    <citation type="journal article" date="2014" name="PLoS Genet.">
        <title>Phylogenetically driven sequencing of extremely halophilic archaea reveals strategies for static and dynamic osmo-response.</title>
        <authorList>
            <person name="Becker E.A."/>
            <person name="Seitzer P.M."/>
            <person name="Tritt A."/>
            <person name="Larsen D."/>
            <person name="Krusor M."/>
            <person name="Yao A.I."/>
            <person name="Wu D."/>
            <person name="Madern D."/>
            <person name="Eisen J.A."/>
            <person name="Darling A.E."/>
            <person name="Facciotti M.T."/>
        </authorList>
    </citation>
    <scope>NUCLEOTIDE SEQUENCE [LARGE SCALE GENOMIC DNA]</scope>
    <source>
        <strain evidence="2 3">100A6</strain>
    </source>
</reference>
<name>M0M1R4_9EURY</name>
<dbReference type="OrthoDB" id="378590at2157"/>
<dbReference type="PATRIC" id="fig|1132509.6.peg.2102"/>
<evidence type="ECO:0000313" key="2">
    <source>
        <dbReference type="EMBL" id="EMA38345.1"/>
    </source>
</evidence>
<keyword evidence="3" id="KW-1185">Reference proteome</keyword>
<comment type="caution">
    <text evidence="2">The sequence shown here is derived from an EMBL/GenBank/DDBJ whole genome shotgun (WGS) entry which is preliminary data.</text>
</comment>
<keyword evidence="1" id="KW-0472">Membrane</keyword>
<gene>
    <name evidence="2" type="ORF">C447_09312</name>
</gene>
<evidence type="ECO:0000313" key="3">
    <source>
        <dbReference type="Proteomes" id="UP000011566"/>
    </source>
</evidence>
<accession>M0M1R4</accession>
<keyword evidence="1" id="KW-0812">Transmembrane</keyword>
<protein>
    <submittedName>
        <fullName evidence="2">Uncharacterized protein</fullName>
    </submittedName>
</protein>
<feature type="transmembrane region" description="Helical" evidence="1">
    <location>
        <begin position="7"/>
        <end position="23"/>
    </location>
</feature>
<organism evidence="2 3">
    <name type="scientific">Halococcus hamelinensis 100A6</name>
    <dbReference type="NCBI Taxonomy" id="1132509"/>
    <lineage>
        <taxon>Archaea</taxon>
        <taxon>Methanobacteriati</taxon>
        <taxon>Methanobacteriota</taxon>
        <taxon>Stenosarchaea group</taxon>
        <taxon>Halobacteria</taxon>
        <taxon>Halobacteriales</taxon>
        <taxon>Halococcaceae</taxon>
        <taxon>Halococcus</taxon>
    </lineage>
</organism>
<dbReference type="EMBL" id="AOMB01000030">
    <property type="protein sequence ID" value="EMA38345.1"/>
    <property type="molecule type" value="Genomic_DNA"/>
</dbReference>
<feature type="transmembrane region" description="Helical" evidence="1">
    <location>
        <begin position="43"/>
        <end position="61"/>
    </location>
</feature>
<dbReference type="Proteomes" id="UP000011566">
    <property type="component" value="Unassembled WGS sequence"/>
</dbReference>
<dbReference type="RefSeq" id="WP_007693207.1">
    <property type="nucleotide sequence ID" value="NZ_AJRK01000426.1"/>
</dbReference>